<dbReference type="GO" id="GO:0046872">
    <property type="term" value="F:metal ion binding"/>
    <property type="evidence" value="ECO:0007669"/>
    <property type="project" value="UniProtKB-KW"/>
</dbReference>
<proteinExistence type="predicted"/>
<keyword evidence="4" id="KW-1185">Reference proteome</keyword>
<dbReference type="Proteomes" id="UP000254889">
    <property type="component" value="Chromosome"/>
</dbReference>
<protein>
    <submittedName>
        <fullName evidence="3">Metapyrocatechase</fullName>
    </submittedName>
</protein>
<dbReference type="OrthoDB" id="9803142at2"/>
<evidence type="ECO:0000259" key="2">
    <source>
        <dbReference type="PROSITE" id="PS51819"/>
    </source>
</evidence>
<feature type="domain" description="VOC" evidence="2">
    <location>
        <begin position="21"/>
        <end position="129"/>
    </location>
</feature>
<reference evidence="3 4" key="1">
    <citation type="submission" date="2018-07" db="EMBL/GenBank/DDBJ databases">
        <authorList>
            <person name="Quirk P.G."/>
            <person name="Krulwich T.A."/>
        </authorList>
    </citation>
    <scope>NUCLEOTIDE SEQUENCE [LARGE SCALE GENOMIC DNA]</scope>
    <source>
        <strain evidence="3 4">CC-BB4</strain>
    </source>
</reference>
<dbReference type="InterPro" id="IPR029068">
    <property type="entry name" value="Glyas_Bleomycin-R_OHBP_Dase"/>
</dbReference>
<dbReference type="InterPro" id="IPR037523">
    <property type="entry name" value="VOC_core"/>
</dbReference>
<dbReference type="Gene3D" id="3.10.180.10">
    <property type="entry name" value="2,3-Dihydroxybiphenyl 1,2-Dioxygenase, domain 1"/>
    <property type="match status" value="2"/>
</dbReference>
<evidence type="ECO:0000313" key="3">
    <source>
        <dbReference type="EMBL" id="AXK82000.1"/>
    </source>
</evidence>
<dbReference type="GO" id="GO:0046491">
    <property type="term" value="P:L-methylmalonyl-CoA metabolic process"/>
    <property type="evidence" value="ECO:0007669"/>
    <property type="project" value="TreeGrafter"/>
</dbReference>
<gene>
    <name evidence="3" type="ORF">DW352_16590</name>
</gene>
<dbReference type="PANTHER" id="PTHR43048:SF3">
    <property type="entry name" value="METHYLMALONYL-COA EPIMERASE, MITOCHONDRIAL"/>
    <property type="match status" value="1"/>
</dbReference>
<keyword evidence="1" id="KW-0479">Metal-binding</keyword>
<dbReference type="RefSeq" id="WP_115692379.1">
    <property type="nucleotide sequence ID" value="NZ_CP031417.1"/>
</dbReference>
<evidence type="ECO:0000256" key="1">
    <source>
        <dbReference type="ARBA" id="ARBA00022723"/>
    </source>
</evidence>
<evidence type="ECO:0000313" key="4">
    <source>
        <dbReference type="Proteomes" id="UP000254889"/>
    </source>
</evidence>
<name>A0A345ZYK3_9HYPH</name>
<dbReference type="SUPFAM" id="SSF54593">
    <property type="entry name" value="Glyoxalase/Bleomycin resistance protein/Dihydroxybiphenyl dioxygenase"/>
    <property type="match status" value="1"/>
</dbReference>
<feature type="domain" description="VOC" evidence="2">
    <location>
        <begin position="165"/>
        <end position="280"/>
    </location>
</feature>
<dbReference type="InterPro" id="IPR004360">
    <property type="entry name" value="Glyas_Fos-R_dOase_dom"/>
</dbReference>
<dbReference type="Pfam" id="PF00903">
    <property type="entry name" value="Glyoxalase"/>
    <property type="match status" value="2"/>
</dbReference>
<dbReference type="InterPro" id="IPR051785">
    <property type="entry name" value="MMCE/EMCE_epimerase"/>
</dbReference>
<dbReference type="AlphaFoldDB" id="A0A345ZYK3"/>
<dbReference type="PROSITE" id="PS51819">
    <property type="entry name" value="VOC"/>
    <property type="match status" value="2"/>
</dbReference>
<organism evidence="3 4">
    <name type="scientific">Pseudolabrys taiwanensis</name>
    <dbReference type="NCBI Taxonomy" id="331696"/>
    <lineage>
        <taxon>Bacteria</taxon>
        <taxon>Pseudomonadati</taxon>
        <taxon>Pseudomonadota</taxon>
        <taxon>Alphaproteobacteria</taxon>
        <taxon>Hyphomicrobiales</taxon>
        <taxon>Xanthobacteraceae</taxon>
        <taxon>Pseudolabrys</taxon>
    </lineage>
</organism>
<dbReference type="EMBL" id="CP031417">
    <property type="protein sequence ID" value="AXK82000.1"/>
    <property type="molecule type" value="Genomic_DNA"/>
</dbReference>
<dbReference type="GO" id="GO:0004493">
    <property type="term" value="F:methylmalonyl-CoA epimerase activity"/>
    <property type="evidence" value="ECO:0007669"/>
    <property type="project" value="TreeGrafter"/>
</dbReference>
<dbReference type="KEGG" id="ptaw:DW352_16590"/>
<dbReference type="PANTHER" id="PTHR43048">
    <property type="entry name" value="METHYLMALONYL-COA EPIMERASE"/>
    <property type="match status" value="1"/>
</dbReference>
<accession>A0A345ZYK3</accession>
<sequence>MTAIGGYVAPTAKGDEFGIHSLDQFVLAVPDASKAVDFYGNFGLDVQTKDNVLQLKTFGHHHRWGSVVEGVKQKALHHLSFGCYAEDLPRLKARIEGQGITLVDPPPGFESNGIWFRNHEGVLMEIKVAPKVSPDEKAKSEWVTVGPGVAAATVRDKAPAVRPRRLSHVLIFTADVDASIKFYERTLGLRLSDRASDIVAFMHGIHGSDHHLLALVKSNGPGFHHCSWDTASVQDIGLGAMRMHDKGYQKGWGLGRHVLGSNYFHYIMDPWGSFSEYSCDIDYIPKEERWPAADHKPEDSFYLWGPDVPREFTLNAEIGEH</sequence>